<evidence type="ECO:0000313" key="7">
    <source>
        <dbReference type="Proteomes" id="UP000537592"/>
    </source>
</evidence>
<keyword evidence="3 4" id="KW-0472">Membrane</keyword>
<feature type="transmembrane region" description="Helical" evidence="4">
    <location>
        <begin position="137"/>
        <end position="162"/>
    </location>
</feature>
<dbReference type="AlphaFoldDB" id="A0A7W5Z501"/>
<feature type="transmembrane region" description="Helical" evidence="4">
    <location>
        <begin position="168"/>
        <end position="186"/>
    </location>
</feature>
<sequence length="406" mass="43599">MTIRTWFGDNRFLIVFALLASLMGTSVGVAKLTTALYAIELKADAFQFGVLVAGQMFGTLFMSLPTGFLVDHFGPWRLFVAGSTLAGATYALVPLVAHPAFLLGCTVAISFFMPLRFVSLNTVFFEQIRKMGSGKAAWYRATHMSGQFLIGPSLAVTLIALLGYAGTWWVLAFSFAVTIAVSPIVLRNTGRLRSAVPERLPLRTFPGQLLQLLRDRELRWICAVDIFIESLMVFEVMFVVAIAIQVFGMHASGASAFVTAAGLSFIAALFWSDGIIVRIGIRNSYLLGFSVAMIGLLLQGSAATSAGFWPGILLLGVSLGLLQTVTLMRVVHIGARFGQGKVSGVILMTPPLGAILGGTVGAVAGQYASLQAAFYAFAPFCLALFVWQWYDKLAPTAEPEPIATAD</sequence>
<evidence type="ECO:0000256" key="1">
    <source>
        <dbReference type="ARBA" id="ARBA00022692"/>
    </source>
</evidence>
<dbReference type="Pfam" id="PF07690">
    <property type="entry name" value="MFS_1"/>
    <property type="match status" value="1"/>
</dbReference>
<feature type="transmembrane region" description="Helical" evidence="4">
    <location>
        <begin position="370"/>
        <end position="390"/>
    </location>
</feature>
<evidence type="ECO:0000313" key="6">
    <source>
        <dbReference type="EMBL" id="MBB3810280.1"/>
    </source>
</evidence>
<organism evidence="6 7">
    <name type="scientific">Pseudochelatococcus contaminans</name>
    <dbReference type="NCBI Taxonomy" id="1538103"/>
    <lineage>
        <taxon>Bacteria</taxon>
        <taxon>Pseudomonadati</taxon>
        <taxon>Pseudomonadota</taxon>
        <taxon>Alphaproteobacteria</taxon>
        <taxon>Hyphomicrobiales</taxon>
        <taxon>Chelatococcaceae</taxon>
        <taxon>Pseudochelatococcus</taxon>
    </lineage>
</organism>
<name>A0A7W5Z501_9HYPH</name>
<feature type="transmembrane region" description="Helical" evidence="4">
    <location>
        <begin position="45"/>
        <end position="64"/>
    </location>
</feature>
<dbReference type="SUPFAM" id="SSF103473">
    <property type="entry name" value="MFS general substrate transporter"/>
    <property type="match status" value="1"/>
</dbReference>
<evidence type="ECO:0000259" key="5">
    <source>
        <dbReference type="PROSITE" id="PS50850"/>
    </source>
</evidence>
<dbReference type="InterPro" id="IPR020846">
    <property type="entry name" value="MFS_dom"/>
</dbReference>
<dbReference type="Proteomes" id="UP000537592">
    <property type="component" value="Unassembled WGS sequence"/>
</dbReference>
<evidence type="ECO:0000256" key="3">
    <source>
        <dbReference type="ARBA" id="ARBA00023136"/>
    </source>
</evidence>
<keyword evidence="2 4" id="KW-1133">Transmembrane helix</keyword>
<dbReference type="RefSeq" id="WP_183753173.1">
    <property type="nucleotide sequence ID" value="NZ_JACICC010000005.1"/>
</dbReference>
<feature type="transmembrane region" description="Helical" evidence="4">
    <location>
        <begin position="101"/>
        <end position="125"/>
    </location>
</feature>
<dbReference type="InterPro" id="IPR036259">
    <property type="entry name" value="MFS_trans_sf"/>
</dbReference>
<feature type="transmembrane region" description="Helical" evidence="4">
    <location>
        <begin position="284"/>
        <end position="302"/>
    </location>
</feature>
<evidence type="ECO:0000256" key="2">
    <source>
        <dbReference type="ARBA" id="ARBA00022989"/>
    </source>
</evidence>
<dbReference type="EMBL" id="JACICC010000005">
    <property type="protein sequence ID" value="MBB3810280.1"/>
    <property type="molecule type" value="Genomic_DNA"/>
</dbReference>
<dbReference type="PROSITE" id="PS50850">
    <property type="entry name" value="MFS"/>
    <property type="match status" value="1"/>
</dbReference>
<dbReference type="GO" id="GO:0022857">
    <property type="term" value="F:transmembrane transporter activity"/>
    <property type="evidence" value="ECO:0007669"/>
    <property type="project" value="InterPro"/>
</dbReference>
<keyword evidence="7" id="KW-1185">Reference proteome</keyword>
<feature type="transmembrane region" description="Helical" evidence="4">
    <location>
        <begin position="253"/>
        <end position="272"/>
    </location>
</feature>
<feature type="transmembrane region" description="Helical" evidence="4">
    <location>
        <begin position="342"/>
        <end position="364"/>
    </location>
</feature>
<feature type="transmembrane region" description="Helical" evidence="4">
    <location>
        <begin position="12"/>
        <end position="39"/>
    </location>
</feature>
<gene>
    <name evidence="6" type="ORF">FHS81_002376</name>
</gene>
<evidence type="ECO:0000256" key="4">
    <source>
        <dbReference type="SAM" id="Phobius"/>
    </source>
</evidence>
<comment type="caution">
    <text evidence="6">The sequence shown here is derived from an EMBL/GenBank/DDBJ whole genome shotgun (WGS) entry which is preliminary data.</text>
</comment>
<protein>
    <submittedName>
        <fullName evidence="6">MFS family permease</fullName>
    </submittedName>
</protein>
<keyword evidence="1 4" id="KW-0812">Transmembrane</keyword>
<feature type="domain" description="Major facilitator superfamily (MFS) profile" evidence="5">
    <location>
        <begin position="218"/>
        <end position="406"/>
    </location>
</feature>
<dbReference type="Gene3D" id="1.20.1250.20">
    <property type="entry name" value="MFS general substrate transporter like domains"/>
    <property type="match status" value="2"/>
</dbReference>
<proteinExistence type="predicted"/>
<accession>A0A7W5Z501</accession>
<reference evidence="6 7" key="1">
    <citation type="submission" date="2020-08" db="EMBL/GenBank/DDBJ databases">
        <title>Genomic Encyclopedia of Type Strains, Phase IV (KMG-IV): sequencing the most valuable type-strain genomes for metagenomic binning, comparative biology and taxonomic classification.</title>
        <authorList>
            <person name="Goeker M."/>
        </authorList>
    </citation>
    <scope>NUCLEOTIDE SEQUENCE [LARGE SCALE GENOMIC DNA]</scope>
    <source>
        <strain evidence="6 7">DSM 28760</strain>
    </source>
</reference>
<dbReference type="InterPro" id="IPR011701">
    <property type="entry name" value="MFS"/>
</dbReference>
<feature type="transmembrane region" description="Helical" evidence="4">
    <location>
        <begin position="308"/>
        <end position="330"/>
    </location>
</feature>
<feature type="transmembrane region" description="Helical" evidence="4">
    <location>
        <begin position="76"/>
        <end position="95"/>
    </location>
</feature>
<feature type="transmembrane region" description="Helical" evidence="4">
    <location>
        <begin position="220"/>
        <end position="247"/>
    </location>
</feature>